<name>A0A9X2L6L2_9PROT</name>
<feature type="transmembrane region" description="Helical" evidence="1">
    <location>
        <begin position="12"/>
        <end position="45"/>
    </location>
</feature>
<reference evidence="2" key="1">
    <citation type="submission" date="2022-07" db="EMBL/GenBank/DDBJ databases">
        <title>Parvularcula maris sp. nov., an algicidal bacterium isolated from seawater.</title>
        <authorList>
            <person name="Li F."/>
        </authorList>
    </citation>
    <scope>NUCLEOTIDE SEQUENCE</scope>
    <source>
        <strain evidence="2">BGMRC 0090</strain>
    </source>
</reference>
<evidence type="ECO:0000313" key="3">
    <source>
        <dbReference type="Proteomes" id="UP001142610"/>
    </source>
</evidence>
<dbReference type="GO" id="GO:0016020">
    <property type="term" value="C:membrane"/>
    <property type="evidence" value="ECO:0007669"/>
    <property type="project" value="InterPro"/>
</dbReference>
<keyword evidence="1" id="KW-0472">Membrane</keyword>
<proteinExistence type="predicted"/>
<gene>
    <name evidence="2" type="ORF">NOG11_01245</name>
</gene>
<dbReference type="RefSeq" id="WP_256617807.1">
    <property type="nucleotide sequence ID" value="NZ_JANIBC010000001.1"/>
</dbReference>
<organism evidence="2 3">
    <name type="scientific">Parvularcula maris</name>
    <dbReference type="NCBI Taxonomy" id="2965077"/>
    <lineage>
        <taxon>Bacteria</taxon>
        <taxon>Pseudomonadati</taxon>
        <taxon>Pseudomonadota</taxon>
        <taxon>Alphaproteobacteria</taxon>
        <taxon>Parvularculales</taxon>
        <taxon>Parvularculaceae</taxon>
        <taxon>Parvularcula</taxon>
    </lineage>
</organism>
<sequence>MILFFLLIVMPIVEIFLLIQGAIAFGVVPVILLTIGTAALGTFLIKRQGLKALQELRADMGEGRPPVGSVVDGAALLVAAPLLMTPGFVTDGFGFLLLVPFVRREAARMALRRLKKMHANGQVVIHTRRGGF</sequence>
<protein>
    <submittedName>
        <fullName evidence="2">FxsA family protein</fullName>
    </submittedName>
</protein>
<dbReference type="InterPro" id="IPR007313">
    <property type="entry name" value="FxsA"/>
</dbReference>
<evidence type="ECO:0000256" key="1">
    <source>
        <dbReference type="SAM" id="Phobius"/>
    </source>
</evidence>
<dbReference type="Proteomes" id="UP001142610">
    <property type="component" value="Unassembled WGS sequence"/>
</dbReference>
<keyword evidence="1" id="KW-0812">Transmembrane</keyword>
<accession>A0A9X2L6L2</accession>
<evidence type="ECO:0000313" key="2">
    <source>
        <dbReference type="EMBL" id="MCQ8184002.1"/>
    </source>
</evidence>
<keyword evidence="1" id="KW-1133">Transmembrane helix</keyword>
<comment type="caution">
    <text evidence="2">The sequence shown here is derived from an EMBL/GenBank/DDBJ whole genome shotgun (WGS) entry which is preliminary data.</text>
</comment>
<dbReference type="PANTHER" id="PTHR35335:SF1">
    <property type="entry name" value="UPF0716 PROTEIN FXSA"/>
    <property type="match status" value="1"/>
</dbReference>
<dbReference type="AlphaFoldDB" id="A0A9X2L6L2"/>
<dbReference type="NCBIfam" id="NF008528">
    <property type="entry name" value="PRK11463.1-2"/>
    <property type="match status" value="1"/>
</dbReference>
<keyword evidence="3" id="KW-1185">Reference proteome</keyword>
<dbReference type="Pfam" id="PF04186">
    <property type="entry name" value="FxsA"/>
    <property type="match status" value="1"/>
</dbReference>
<feature type="transmembrane region" description="Helical" evidence="1">
    <location>
        <begin position="74"/>
        <end position="102"/>
    </location>
</feature>
<dbReference type="EMBL" id="JANIBC010000001">
    <property type="protein sequence ID" value="MCQ8184002.1"/>
    <property type="molecule type" value="Genomic_DNA"/>
</dbReference>
<dbReference type="PANTHER" id="PTHR35335">
    <property type="entry name" value="UPF0716 PROTEIN FXSA"/>
    <property type="match status" value="1"/>
</dbReference>